<dbReference type="EMBL" id="JBBPBN010000020">
    <property type="protein sequence ID" value="KAK9016841.1"/>
    <property type="molecule type" value="Genomic_DNA"/>
</dbReference>
<protein>
    <submittedName>
        <fullName evidence="1">Uncharacterized protein</fullName>
    </submittedName>
</protein>
<dbReference type="Proteomes" id="UP001396334">
    <property type="component" value="Unassembled WGS sequence"/>
</dbReference>
<proteinExistence type="predicted"/>
<sequence length="117" mass="13879">MSVPITPPPYPIILDKPTNFVSKYPAVRRHTIILNTPRTINIRFEPAVERTSPPYLMPWFPLRYRLQHSYCRNRSSAVQRTSPPYLTPWLPLRYRLQHSYCRNRSSCLVLQPTSERI</sequence>
<evidence type="ECO:0000313" key="1">
    <source>
        <dbReference type="EMBL" id="KAK9016841.1"/>
    </source>
</evidence>
<name>A0ABR2RV23_9ROSI</name>
<accession>A0ABR2RV23</accession>
<keyword evidence="2" id="KW-1185">Reference proteome</keyword>
<reference evidence="1 2" key="1">
    <citation type="journal article" date="2024" name="G3 (Bethesda)">
        <title>Genome assembly of Hibiscus sabdariffa L. provides insights into metabolisms of medicinal natural products.</title>
        <authorList>
            <person name="Kim T."/>
        </authorList>
    </citation>
    <scope>NUCLEOTIDE SEQUENCE [LARGE SCALE GENOMIC DNA]</scope>
    <source>
        <strain evidence="1">TK-2024</strain>
        <tissue evidence="1">Old leaves</tissue>
    </source>
</reference>
<comment type="caution">
    <text evidence="1">The sequence shown here is derived from an EMBL/GenBank/DDBJ whole genome shotgun (WGS) entry which is preliminary data.</text>
</comment>
<organism evidence="1 2">
    <name type="scientific">Hibiscus sabdariffa</name>
    <name type="common">roselle</name>
    <dbReference type="NCBI Taxonomy" id="183260"/>
    <lineage>
        <taxon>Eukaryota</taxon>
        <taxon>Viridiplantae</taxon>
        <taxon>Streptophyta</taxon>
        <taxon>Embryophyta</taxon>
        <taxon>Tracheophyta</taxon>
        <taxon>Spermatophyta</taxon>
        <taxon>Magnoliopsida</taxon>
        <taxon>eudicotyledons</taxon>
        <taxon>Gunneridae</taxon>
        <taxon>Pentapetalae</taxon>
        <taxon>rosids</taxon>
        <taxon>malvids</taxon>
        <taxon>Malvales</taxon>
        <taxon>Malvaceae</taxon>
        <taxon>Malvoideae</taxon>
        <taxon>Hibiscus</taxon>
    </lineage>
</organism>
<evidence type="ECO:0000313" key="2">
    <source>
        <dbReference type="Proteomes" id="UP001396334"/>
    </source>
</evidence>
<gene>
    <name evidence="1" type="ORF">V6N11_079334</name>
</gene>